<evidence type="ECO:0000259" key="2">
    <source>
        <dbReference type="Pfam" id="PF25907"/>
    </source>
</evidence>
<dbReference type="SUPFAM" id="SSF47616">
    <property type="entry name" value="GST C-terminal domain-like"/>
    <property type="match status" value="1"/>
</dbReference>
<evidence type="ECO:0000313" key="4">
    <source>
        <dbReference type="Proteomes" id="UP000729357"/>
    </source>
</evidence>
<protein>
    <recommendedName>
        <fullName evidence="2">DUF7962 domain-containing protein</fullName>
    </recommendedName>
</protein>
<dbReference type="Proteomes" id="UP000729357">
    <property type="component" value="Unassembled WGS sequence"/>
</dbReference>
<dbReference type="CDD" id="cd00299">
    <property type="entry name" value="GST_C_family"/>
    <property type="match status" value="1"/>
</dbReference>
<evidence type="ECO:0000256" key="1">
    <source>
        <dbReference type="SAM" id="MobiDB-lite"/>
    </source>
</evidence>
<organism evidence="3 4">
    <name type="scientific">Aureobasidium melanogenum</name>
    <name type="common">Aureobasidium pullulans var. melanogenum</name>
    <dbReference type="NCBI Taxonomy" id="46634"/>
    <lineage>
        <taxon>Eukaryota</taxon>
        <taxon>Fungi</taxon>
        <taxon>Dikarya</taxon>
        <taxon>Ascomycota</taxon>
        <taxon>Pezizomycotina</taxon>
        <taxon>Dothideomycetes</taxon>
        <taxon>Dothideomycetidae</taxon>
        <taxon>Dothideales</taxon>
        <taxon>Saccotheciaceae</taxon>
        <taxon>Aureobasidium</taxon>
    </lineage>
</organism>
<sequence>MASTKRLEDTLPPCDSHHNRASDTLSGQWPIYSLVTFNERCLKELESDINKAEDSTSNSLLITKPDSSNGTLRDVYDHHIRFRDENDMIHPTLFIAVDQRDYQAKGVLVVDLQVATDTSQTVIGVLRCGYEDADLYCANLDIGNMSFIDYKEEEQRLWGGEDPYENKRYFSKDATSPAPPLGKQHYAWYSNVEMAGPIQELLEPGWVDMDEGQSRLHRAGGWYNFPDPWHEIRRQFPYHCLQQPELHRKLFLVAEKAGNKPDAVSVCKAEWDGDLEGYHYDPNSYEVTIVQKLFPQVPTNPADKAYELFGTSICWLATRLISSAMLTSEFLQDRQTIFPILLDPDYSSLRSSALAELRAKMTIVEQDFLKSSELWINGPKLSLADIHVFWSIRWILFTLGVSNEPGFGRNNFPKIYKCLDQVVIPEVEGLSGEAATDVIPHAQFLPRENQDHDDQGMMDIPLGAIVSIEGTE</sequence>
<feature type="non-terminal residue" evidence="3">
    <location>
        <position position="472"/>
    </location>
</feature>
<feature type="domain" description="DUF7962" evidence="2">
    <location>
        <begin position="327"/>
        <end position="419"/>
    </location>
</feature>
<comment type="caution">
    <text evidence="3">The sequence shown here is derived from an EMBL/GenBank/DDBJ whole genome shotgun (WGS) entry which is preliminary data.</text>
</comment>
<proteinExistence type="predicted"/>
<dbReference type="AlphaFoldDB" id="A0A9P8G5C2"/>
<feature type="region of interest" description="Disordered" evidence="1">
    <location>
        <begin position="1"/>
        <end position="22"/>
    </location>
</feature>
<dbReference type="EMBL" id="JAHFXS010000015">
    <property type="protein sequence ID" value="KAG9990845.1"/>
    <property type="molecule type" value="Genomic_DNA"/>
</dbReference>
<accession>A0A9P8G5C2</accession>
<dbReference type="Pfam" id="PF25907">
    <property type="entry name" value="DUF7962"/>
    <property type="match status" value="1"/>
</dbReference>
<dbReference type="InterPro" id="IPR058268">
    <property type="entry name" value="DUF7962"/>
</dbReference>
<reference evidence="3" key="2">
    <citation type="submission" date="2021-08" db="EMBL/GenBank/DDBJ databases">
        <authorList>
            <person name="Gostincar C."/>
            <person name="Sun X."/>
            <person name="Song Z."/>
            <person name="Gunde-Cimerman N."/>
        </authorList>
    </citation>
    <scope>NUCLEOTIDE SEQUENCE</scope>
    <source>
        <strain evidence="3">EXF-9298</strain>
    </source>
</reference>
<dbReference type="InterPro" id="IPR036282">
    <property type="entry name" value="Glutathione-S-Trfase_C_sf"/>
</dbReference>
<keyword evidence="4" id="KW-1185">Reference proteome</keyword>
<gene>
    <name evidence="3" type="ORF">KCU98_g823</name>
</gene>
<reference evidence="3" key="1">
    <citation type="journal article" date="2021" name="J Fungi (Basel)">
        <title>Virulence traits and population genomics of the black yeast Aureobasidium melanogenum.</title>
        <authorList>
            <person name="Cernosa A."/>
            <person name="Sun X."/>
            <person name="Gostincar C."/>
            <person name="Fang C."/>
            <person name="Gunde-Cimerman N."/>
            <person name="Song Z."/>
        </authorList>
    </citation>
    <scope>NUCLEOTIDE SEQUENCE</scope>
    <source>
        <strain evidence="3">EXF-9298</strain>
    </source>
</reference>
<name>A0A9P8G5C2_AURME</name>
<evidence type="ECO:0000313" key="3">
    <source>
        <dbReference type="EMBL" id="KAG9990845.1"/>
    </source>
</evidence>
<feature type="compositionally biased region" description="Basic and acidic residues" evidence="1">
    <location>
        <begin position="1"/>
        <end position="21"/>
    </location>
</feature>